<dbReference type="Proteomes" id="UP000194606">
    <property type="component" value="Unassembled WGS sequence"/>
</dbReference>
<evidence type="ECO:0000259" key="1">
    <source>
        <dbReference type="PROSITE" id="PS50883"/>
    </source>
</evidence>
<dbReference type="AlphaFoldDB" id="A0A252CEN0"/>
<dbReference type="InterPro" id="IPR035919">
    <property type="entry name" value="EAL_sf"/>
</dbReference>
<name>A0A252CEN0_9LACT</name>
<dbReference type="EMBL" id="MUIZ01000002">
    <property type="protein sequence ID" value="OUK04983.1"/>
    <property type="molecule type" value="Genomic_DNA"/>
</dbReference>
<dbReference type="Gene3D" id="3.20.20.450">
    <property type="entry name" value="EAL domain"/>
    <property type="match status" value="1"/>
</dbReference>
<dbReference type="Pfam" id="PF00563">
    <property type="entry name" value="EAL"/>
    <property type="match status" value="1"/>
</dbReference>
<sequence>MTNNKARKSINNLCFFRQKICNMNDSIQEEYELLLREEVSGKYVFPEQLFDELMSDRELHKLYIEKISKILNDLLKKEKTIYSLNIDYQELYYSETIAFLESFNYKEKLKIELTERIPLYRNNHYSEIVPREIIKSIKQMGYDIALDDFLLGVNSFRSLIDLHLYISRIKLSTLEFKNILESEQLSNYLLAIESIITSFDKEIVIEGVEEEALLKTFPQEWKQQSYYYSIPHQFY</sequence>
<accession>A0A252CEN0</accession>
<dbReference type="InterPro" id="IPR001633">
    <property type="entry name" value="EAL_dom"/>
</dbReference>
<proteinExistence type="predicted"/>
<evidence type="ECO:0000313" key="3">
    <source>
        <dbReference type="Proteomes" id="UP000194606"/>
    </source>
</evidence>
<evidence type="ECO:0000313" key="2">
    <source>
        <dbReference type="EMBL" id="OUK04983.1"/>
    </source>
</evidence>
<dbReference type="RefSeq" id="WP_086582611.1">
    <property type="nucleotide sequence ID" value="NZ_MUIZ01000002.1"/>
</dbReference>
<gene>
    <name evidence="2" type="ORF">BZZ03_04220</name>
</gene>
<reference evidence="2 3" key="1">
    <citation type="submission" date="2017-02" db="EMBL/GenBank/DDBJ databases">
        <authorList>
            <person name="Peterson S.W."/>
        </authorList>
    </citation>
    <scope>NUCLEOTIDE SEQUENCE [LARGE SCALE GENOMIC DNA]</scope>
    <source>
        <strain evidence="2">159469</strain>
    </source>
</reference>
<dbReference type="SUPFAM" id="SSF141868">
    <property type="entry name" value="EAL domain-like"/>
    <property type="match status" value="1"/>
</dbReference>
<comment type="caution">
    <text evidence="2">The sequence shown here is derived from an EMBL/GenBank/DDBJ whole genome shotgun (WGS) entry which is preliminary data.</text>
</comment>
<feature type="domain" description="EAL" evidence="1">
    <location>
        <begin position="1"/>
        <end position="235"/>
    </location>
</feature>
<protein>
    <submittedName>
        <fullName evidence="2">Diguanylate cyclase</fullName>
    </submittedName>
</protein>
<dbReference type="PROSITE" id="PS50883">
    <property type="entry name" value="EAL"/>
    <property type="match status" value="1"/>
</dbReference>
<organism evidence="2 3">
    <name type="scientific">Lactococcus petauri</name>
    <dbReference type="NCBI Taxonomy" id="1940789"/>
    <lineage>
        <taxon>Bacteria</taxon>
        <taxon>Bacillati</taxon>
        <taxon>Bacillota</taxon>
        <taxon>Bacilli</taxon>
        <taxon>Lactobacillales</taxon>
        <taxon>Streptococcaceae</taxon>
        <taxon>Lactococcus</taxon>
    </lineage>
</organism>